<keyword evidence="1" id="KW-0812">Transmembrane</keyword>
<evidence type="ECO:0000313" key="4">
    <source>
        <dbReference type="Proteomes" id="UP000003208"/>
    </source>
</evidence>
<dbReference type="AlphaFoldDB" id="G6YS08"/>
<dbReference type="PANTHER" id="PTHR35342">
    <property type="entry name" value="TRICARBOXYLIC TRANSPORT PROTEIN"/>
    <property type="match status" value="1"/>
</dbReference>
<evidence type="ECO:0000259" key="2">
    <source>
        <dbReference type="Pfam" id="PF01970"/>
    </source>
</evidence>
<name>G6YS08_9GAMM</name>
<dbReference type="RefSeq" id="WP_008172162.1">
    <property type="nucleotide sequence ID" value="NZ_AGTR01000029.1"/>
</dbReference>
<keyword evidence="1" id="KW-1133">Transmembrane helix</keyword>
<keyword evidence="1" id="KW-0472">Membrane</keyword>
<feature type="transmembrane region" description="Helical" evidence="1">
    <location>
        <begin position="463"/>
        <end position="486"/>
    </location>
</feature>
<proteinExistence type="predicted"/>
<dbReference type="InterPro" id="IPR002823">
    <property type="entry name" value="DUF112_TM"/>
</dbReference>
<feature type="domain" description="DUF112" evidence="2">
    <location>
        <begin position="18"/>
        <end position="441"/>
    </location>
</feature>
<keyword evidence="4" id="KW-1185">Reference proteome</keyword>
<feature type="transmembrane region" description="Helical" evidence="1">
    <location>
        <begin position="322"/>
        <end position="345"/>
    </location>
</feature>
<feature type="transmembrane region" description="Helical" evidence="1">
    <location>
        <begin position="164"/>
        <end position="181"/>
    </location>
</feature>
<dbReference type="PATRIC" id="fig|1094979.3.peg.1585"/>
<evidence type="ECO:0000256" key="1">
    <source>
        <dbReference type="SAM" id="Phobius"/>
    </source>
</evidence>
<sequence>MSDLLNGLMNFARWDVFLVLLAAVPVGLVFGILPGLGGLVALSVLLPLVYGMEPIVGLAFLLASYAVVSTGGSVTAILLGIPGSPSNAATIIDGYVLSRRGRAGYALGAALSSSALGGVIGAVVLFALLPIVRPVVMSFGSPETFFLALLGISYLAMLGGGSPIKGLAAGAFGLFLGTFGYQNTTGVPRFWMEIDYLLDGFRLIPLALGMFAIPEIIDLMSGRSIAATRPDGSPMEITHKQVWLGARAAVIRKWVLLRSSILGVFLGLIPGVGSETAPFVTYGAAKQASKRPYQFGKGSIEGVIGPEGSNNAKDGGALVPTLAFGVPGSSAMVLLIGGFLLLGLQPGPKFLEDHMDMAYGLAFVLVGANLIGSLVLLLLAKHLAKITLLPGHMLAPILLTLVVVGAYSTNNNFADVLFVFIFGAVGIAMKAYGFSRPALLLGFVLAPLLETYLYISLNTYGSLFFLRPICLVLALFIVAGAVMAGMKSHRAHKALKAEKALNNKKEVTTHDL</sequence>
<feature type="transmembrane region" description="Helical" evidence="1">
    <location>
        <begin position="55"/>
        <end position="82"/>
    </location>
</feature>
<evidence type="ECO:0000313" key="3">
    <source>
        <dbReference type="EMBL" id="EHJ05008.1"/>
    </source>
</evidence>
<feature type="transmembrane region" description="Helical" evidence="1">
    <location>
        <begin position="413"/>
        <end position="432"/>
    </location>
</feature>
<feature type="transmembrane region" description="Helical" evidence="1">
    <location>
        <begin position="16"/>
        <end position="49"/>
    </location>
</feature>
<organism evidence="3 4">
    <name type="scientific">Marinobacter manganoxydans MnI7-9</name>
    <dbReference type="NCBI Taxonomy" id="1094979"/>
    <lineage>
        <taxon>Bacteria</taxon>
        <taxon>Pseudomonadati</taxon>
        <taxon>Pseudomonadota</taxon>
        <taxon>Gammaproteobacteria</taxon>
        <taxon>Pseudomonadales</taxon>
        <taxon>Marinobacteraceae</taxon>
        <taxon>Marinobacter</taxon>
    </lineage>
</organism>
<dbReference type="PANTHER" id="PTHR35342:SF5">
    <property type="entry name" value="TRICARBOXYLIC TRANSPORT PROTEIN"/>
    <property type="match status" value="1"/>
</dbReference>
<feature type="transmembrane region" description="Helical" evidence="1">
    <location>
        <begin position="386"/>
        <end position="407"/>
    </location>
</feature>
<dbReference type="Proteomes" id="UP000003208">
    <property type="component" value="Unassembled WGS sequence"/>
</dbReference>
<feature type="transmembrane region" description="Helical" evidence="1">
    <location>
        <begin position="439"/>
        <end position="457"/>
    </location>
</feature>
<accession>G6YS08</accession>
<dbReference type="EMBL" id="AGTR01000029">
    <property type="protein sequence ID" value="EHJ05008.1"/>
    <property type="molecule type" value="Genomic_DNA"/>
</dbReference>
<feature type="transmembrane region" description="Helical" evidence="1">
    <location>
        <begin position="357"/>
        <end position="379"/>
    </location>
</feature>
<dbReference type="Pfam" id="PF01970">
    <property type="entry name" value="TctA"/>
    <property type="match status" value="1"/>
</dbReference>
<reference evidence="3 4" key="1">
    <citation type="journal article" date="2012" name="J. Bacteriol.">
        <title>Genome sequence of deep-sea manganese-oxidizing bacterium Marinobacter manganoxydans MnI7-9.</title>
        <authorList>
            <person name="Wang H."/>
            <person name="Li H."/>
            <person name="Shao Z."/>
            <person name="Liao S."/>
            <person name="Johnstone L."/>
            <person name="Rensing C."/>
            <person name="Wang G."/>
        </authorList>
    </citation>
    <scope>NUCLEOTIDE SEQUENCE [LARGE SCALE GENOMIC DNA]</scope>
    <source>
        <strain evidence="3 4">MnI7-9</strain>
    </source>
</reference>
<feature type="transmembrane region" description="Helical" evidence="1">
    <location>
        <begin position="103"/>
        <end position="129"/>
    </location>
</feature>
<protein>
    <recommendedName>
        <fullName evidence="2">DUF112 domain-containing protein</fullName>
    </recommendedName>
</protein>
<gene>
    <name evidence="3" type="ORF">KYE_08203</name>
</gene>